<proteinExistence type="predicted"/>
<protein>
    <submittedName>
        <fullName evidence="2 3">Uncharacterized protein</fullName>
    </submittedName>
</protein>
<sequence length="119" mass="13258">MGQLSTSLPNLQFPIELQQHIISHKRVVQATMIDRSNSRGKDGEGTSGINRVDDDDDDDDDSYEYLQEMNFVPYETLLHNNMNTNGFVVPFVMQQAGTTCATVLIRAIFTEGCKSVAAE</sequence>
<evidence type="ECO:0000313" key="3">
    <source>
        <dbReference type="EnsemblPlants" id="KEH44474"/>
    </source>
</evidence>
<keyword evidence="4" id="KW-1185">Reference proteome</keyword>
<evidence type="ECO:0000256" key="1">
    <source>
        <dbReference type="SAM" id="MobiDB-lite"/>
    </source>
</evidence>
<reference evidence="2 4" key="1">
    <citation type="journal article" date="2011" name="Nature">
        <title>The Medicago genome provides insight into the evolution of rhizobial symbioses.</title>
        <authorList>
            <person name="Young N.D."/>
            <person name="Debelle F."/>
            <person name="Oldroyd G.E."/>
            <person name="Geurts R."/>
            <person name="Cannon S.B."/>
            <person name="Udvardi M.K."/>
            <person name="Benedito V.A."/>
            <person name="Mayer K.F."/>
            <person name="Gouzy J."/>
            <person name="Schoof H."/>
            <person name="Van de Peer Y."/>
            <person name="Proost S."/>
            <person name="Cook D.R."/>
            <person name="Meyers B.C."/>
            <person name="Spannagl M."/>
            <person name="Cheung F."/>
            <person name="De Mita S."/>
            <person name="Krishnakumar V."/>
            <person name="Gundlach H."/>
            <person name="Zhou S."/>
            <person name="Mudge J."/>
            <person name="Bharti A.K."/>
            <person name="Murray J.D."/>
            <person name="Naoumkina M.A."/>
            <person name="Rosen B."/>
            <person name="Silverstein K.A."/>
            <person name="Tang H."/>
            <person name="Rombauts S."/>
            <person name="Zhao P.X."/>
            <person name="Zhou P."/>
            <person name="Barbe V."/>
            <person name="Bardou P."/>
            <person name="Bechner M."/>
            <person name="Bellec A."/>
            <person name="Berger A."/>
            <person name="Berges H."/>
            <person name="Bidwell S."/>
            <person name="Bisseling T."/>
            <person name="Choisne N."/>
            <person name="Couloux A."/>
            <person name="Denny R."/>
            <person name="Deshpande S."/>
            <person name="Dai X."/>
            <person name="Doyle J.J."/>
            <person name="Dudez A.M."/>
            <person name="Farmer A.D."/>
            <person name="Fouteau S."/>
            <person name="Franken C."/>
            <person name="Gibelin C."/>
            <person name="Gish J."/>
            <person name="Goldstein S."/>
            <person name="Gonzalez A.J."/>
            <person name="Green P.J."/>
            <person name="Hallab A."/>
            <person name="Hartog M."/>
            <person name="Hua A."/>
            <person name="Humphray S.J."/>
            <person name="Jeong D.H."/>
            <person name="Jing Y."/>
            <person name="Jocker A."/>
            <person name="Kenton S.M."/>
            <person name="Kim D.J."/>
            <person name="Klee K."/>
            <person name="Lai H."/>
            <person name="Lang C."/>
            <person name="Lin S."/>
            <person name="Macmil S.L."/>
            <person name="Magdelenat G."/>
            <person name="Matthews L."/>
            <person name="McCorrison J."/>
            <person name="Monaghan E.L."/>
            <person name="Mun J.H."/>
            <person name="Najar F.Z."/>
            <person name="Nicholson C."/>
            <person name="Noirot C."/>
            <person name="O'Bleness M."/>
            <person name="Paule C.R."/>
            <person name="Poulain J."/>
            <person name="Prion F."/>
            <person name="Qin B."/>
            <person name="Qu C."/>
            <person name="Retzel E.F."/>
            <person name="Riddle C."/>
            <person name="Sallet E."/>
            <person name="Samain S."/>
            <person name="Samson N."/>
            <person name="Sanders I."/>
            <person name="Saurat O."/>
            <person name="Scarpelli C."/>
            <person name="Schiex T."/>
            <person name="Segurens B."/>
            <person name="Severin A.J."/>
            <person name="Sherrier D.J."/>
            <person name="Shi R."/>
            <person name="Sims S."/>
            <person name="Singer S.R."/>
            <person name="Sinharoy S."/>
            <person name="Sterck L."/>
            <person name="Viollet A."/>
            <person name="Wang B.B."/>
            <person name="Wang K."/>
            <person name="Wang M."/>
            <person name="Wang X."/>
            <person name="Warfsmann J."/>
            <person name="Weissenbach J."/>
            <person name="White D.D."/>
            <person name="White J.D."/>
            <person name="Wiley G.B."/>
            <person name="Wincker P."/>
            <person name="Xing Y."/>
            <person name="Yang L."/>
            <person name="Yao Z."/>
            <person name="Ying F."/>
            <person name="Zhai J."/>
            <person name="Zhou L."/>
            <person name="Zuber A."/>
            <person name="Denarie J."/>
            <person name="Dixon R.A."/>
            <person name="May G.D."/>
            <person name="Schwartz D.C."/>
            <person name="Rogers J."/>
            <person name="Quetier F."/>
            <person name="Town C.D."/>
            <person name="Roe B.A."/>
        </authorList>
    </citation>
    <scope>NUCLEOTIDE SEQUENCE [LARGE SCALE GENOMIC DNA]</scope>
    <source>
        <strain evidence="2">A17</strain>
        <strain evidence="3 4">cv. Jemalong A17</strain>
    </source>
</reference>
<evidence type="ECO:0000313" key="2">
    <source>
        <dbReference type="EMBL" id="KEH44474.1"/>
    </source>
</evidence>
<dbReference type="HOGENOM" id="CLU_167125_0_0_1"/>
<reference evidence="2 4" key="2">
    <citation type="journal article" date="2014" name="BMC Genomics">
        <title>An improved genome release (version Mt4.0) for the model legume Medicago truncatula.</title>
        <authorList>
            <person name="Tang H."/>
            <person name="Krishnakumar V."/>
            <person name="Bidwell S."/>
            <person name="Rosen B."/>
            <person name="Chan A."/>
            <person name="Zhou S."/>
            <person name="Gentzbittel L."/>
            <person name="Childs K.L."/>
            <person name="Yandell M."/>
            <person name="Gundlach H."/>
            <person name="Mayer K.F."/>
            <person name="Schwartz D.C."/>
            <person name="Town C.D."/>
        </authorList>
    </citation>
    <scope>GENOME REANNOTATION</scope>
    <source>
        <strain evidence="2">A17</strain>
        <strain evidence="3 4">cv. Jemalong A17</strain>
    </source>
</reference>
<gene>
    <name evidence="2" type="ordered locus">MTR_1g115335</name>
</gene>
<accession>A0A072VR52</accession>
<dbReference type="AlphaFoldDB" id="A0A072VR52"/>
<name>A0A072VR52_MEDTR</name>
<dbReference type="EnsemblPlants" id="KEH44474">
    <property type="protein sequence ID" value="KEH44474"/>
    <property type="gene ID" value="MTR_1g115335"/>
</dbReference>
<evidence type="ECO:0000313" key="4">
    <source>
        <dbReference type="Proteomes" id="UP000002051"/>
    </source>
</evidence>
<dbReference type="EMBL" id="CM001217">
    <property type="protein sequence ID" value="KEH44474.1"/>
    <property type="molecule type" value="Genomic_DNA"/>
</dbReference>
<organism evidence="2 4">
    <name type="scientific">Medicago truncatula</name>
    <name type="common">Barrel medic</name>
    <name type="synonym">Medicago tribuloides</name>
    <dbReference type="NCBI Taxonomy" id="3880"/>
    <lineage>
        <taxon>Eukaryota</taxon>
        <taxon>Viridiplantae</taxon>
        <taxon>Streptophyta</taxon>
        <taxon>Embryophyta</taxon>
        <taxon>Tracheophyta</taxon>
        <taxon>Spermatophyta</taxon>
        <taxon>Magnoliopsida</taxon>
        <taxon>eudicotyledons</taxon>
        <taxon>Gunneridae</taxon>
        <taxon>Pentapetalae</taxon>
        <taxon>rosids</taxon>
        <taxon>fabids</taxon>
        <taxon>Fabales</taxon>
        <taxon>Fabaceae</taxon>
        <taxon>Papilionoideae</taxon>
        <taxon>50 kb inversion clade</taxon>
        <taxon>NPAAA clade</taxon>
        <taxon>Hologalegina</taxon>
        <taxon>IRL clade</taxon>
        <taxon>Trifolieae</taxon>
        <taxon>Medicago</taxon>
    </lineage>
</organism>
<feature type="region of interest" description="Disordered" evidence="1">
    <location>
        <begin position="32"/>
        <end position="62"/>
    </location>
</feature>
<dbReference type="Proteomes" id="UP000002051">
    <property type="component" value="Unassembled WGS sequence"/>
</dbReference>
<reference evidence="3" key="3">
    <citation type="submission" date="2015-04" db="UniProtKB">
        <authorList>
            <consortium name="EnsemblPlants"/>
        </authorList>
    </citation>
    <scope>IDENTIFICATION</scope>
    <source>
        <strain evidence="3">cv. Jemalong A17</strain>
    </source>
</reference>
<feature type="compositionally biased region" description="Acidic residues" evidence="1">
    <location>
        <begin position="53"/>
        <end position="62"/>
    </location>
</feature>